<dbReference type="GO" id="GO:0008441">
    <property type="term" value="F:3'(2'),5'-bisphosphate nucleotidase activity"/>
    <property type="evidence" value="ECO:0007669"/>
    <property type="project" value="UniProtKB-UniRule"/>
</dbReference>
<organism evidence="3 4">
    <name type="scientific">Aliidiomarina haloalkalitolerans</name>
    <dbReference type="NCBI Taxonomy" id="859059"/>
    <lineage>
        <taxon>Bacteria</taxon>
        <taxon>Pseudomonadati</taxon>
        <taxon>Pseudomonadota</taxon>
        <taxon>Gammaproteobacteria</taxon>
        <taxon>Alteromonadales</taxon>
        <taxon>Idiomarinaceae</taxon>
        <taxon>Aliidiomarina</taxon>
    </lineage>
</organism>
<feature type="binding site" evidence="1">
    <location>
        <position position="92"/>
    </location>
    <ligand>
        <name>Mg(2+)</name>
        <dbReference type="ChEBI" id="CHEBI:18420"/>
        <label>1</label>
    </ligand>
</feature>
<evidence type="ECO:0000256" key="1">
    <source>
        <dbReference type="HAMAP-Rule" id="MF_02095"/>
    </source>
</evidence>
<feature type="binding site" evidence="2">
    <location>
        <position position="94"/>
    </location>
    <ligand>
        <name>Mg(2+)</name>
        <dbReference type="ChEBI" id="CHEBI:18420"/>
        <label>1</label>
        <note>catalytic</note>
    </ligand>
</feature>
<protein>
    <recommendedName>
        <fullName evidence="1">3'(2'),5'-bisphosphate nucleotidase CysQ</fullName>
        <ecNumber evidence="1">3.1.3.7</ecNumber>
    </recommendedName>
    <alternativeName>
        <fullName evidence="1">3'(2'),5-bisphosphonucleoside 3'(2')-phosphohydrolase</fullName>
    </alternativeName>
    <alternativeName>
        <fullName evidence="1">3'-phosphoadenosine 5'-phosphate phosphatase</fullName>
        <shortName evidence="1">PAP phosphatase</shortName>
    </alternativeName>
</protein>
<dbReference type="GO" id="GO:0000103">
    <property type="term" value="P:sulfate assimilation"/>
    <property type="evidence" value="ECO:0007669"/>
    <property type="project" value="TreeGrafter"/>
</dbReference>
<feature type="binding site" evidence="1">
    <location>
        <begin position="94"/>
        <end position="97"/>
    </location>
    <ligand>
        <name>substrate</name>
    </ligand>
</feature>
<dbReference type="Pfam" id="PF00459">
    <property type="entry name" value="Inositol_P"/>
    <property type="match status" value="1"/>
</dbReference>
<keyword evidence="1 2" id="KW-0479">Metal-binding</keyword>
<dbReference type="InterPro" id="IPR000760">
    <property type="entry name" value="Inositol_monophosphatase-like"/>
</dbReference>
<dbReference type="NCBIfam" id="TIGR01331">
    <property type="entry name" value="bisphos_cysQ"/>
    <property type="match status" value="1"/>
</dbReference>
<dbReference type="AlphaFoldDB" id="A0A432VVH8"/>
<feature type="binding site" evidence="1">
    <location>
        <position position="92"/>
    </location>
    <ligand>
        <name>Mg(2+)</name>
        <dbReference type="ChEBI" id="CHEBI:18420"/>
        <label>2</label>
    </ligand>
</feature>
<keyword evidence="1 2" id="KW-0460">Magnesium</keyword>
<sequence length="278" mass="30705">MTLTKENVSKLIEPLAKITNRTGDLLLAHYESGEFKTYSKADESPVTSADIAASELLTKELSLLTPDVPVLSEEAIQPWRERKRWQTYWLVDPLDGTQEFVAGSGDFAVSIALIHDGKPVLGMIGWPVADRLYFAAAGYGAFKRSQGHQERIHVRKLEDPRYDPITIALSRRQPESRVLSRLGEQRPIAIMHTGSCALKSALVAEGKADVFMRIGPTGEWDTGAAEILVQEAGGQLLDLHFQPLTYNQTADTGNPNFLVLGDPLVQWDQIFPAPVVDN</sequence>
<comment type="function">
    <text evidence="1">Converts adenosine-3',5'-bisphosphate (PAP) to AMP.</text>
</comment>
<dbReference type="EC" id="3.1.3.7" evidence="1"/>
<evidence type="ECO:0000313" key="4">
    <source>
        <dbReference type="Proteomes" id="UP000288212"/>
    </source>
</evidence>
<evidence type="ECO:0000313" key="3">
    <source>
        <dbReference type="EMBL" id="RUO20563.1"/>
    </source>
</evidence>
<comment type="similarity">
    <text evidence="1">Belongs to the inositol monophosphatase superfamily. CysQ family.</text>
</comment>
<dbReference type="PANTHER" id="PTHR43028:SF7">
    <property type="entry name" value="3'(2'),5'-BISPHOSPHATE NUCLEOTIDASE CYSQ"/>
    <property type="match status" value="1"/>
</dbReference>
<keyword evidence="1" id="KW-0472">Membrane</keyword>
<dbReference type="GO" id="GO:0000287">
    <property type="term" value="F:magnesium ion binding"/>
    <property type="evidence" value="ECO:0007669"/>
    <property type="project" value="UniProtKB-UniRule"/>
</dbReference>
<comment type="caution">
    <text evidence="3">The sequence shown here is derived from an EMBL/GenBank/DDBJ whole genome shotgun (WGS) entry which is preliminary data.</text>
</comment>
<proteinExistence type="inferred from homology"/>
<feature type="binding site" evidence="1">
    <location>
        <position position="221"/>
    </location>
    <ligand>
        <name>substrate</name>
    </ligand>
</feature>
<dbReference type="CDD" id="cd01638">
    <property type="entry name" value="CysQ"/>
    <property type="match status" value="1"/>
</dbReference>
<dbReference type="RefSeq" id="WP_126791593.1">
    <property type="nucleotide sequence ID" value="NZ_PIPI01000002.1"/>
</dbReference>
<dbReference type="HAMAP" id="MF_02095">
    <property type="entry name" value="CysQ"/>
    <property type="match status" value="1"/>
</dbReference>
<dbReference type="Proteomes" id="UP000288212">
    <property type="component" value="Unassembled WGS sequence"/>
</dbReference>
<dbReference type="Gene3D" id="3.40.190.80">
    <property type="match status" value="1"/>
</dbReference>
<dbReference type="InterPro" id="IPR050725">
    <property type="entry name" value="CysQ/Inositol_MonoPase"/>
</dbReference>
<comment type="subcellular location">
    <subcellularLocation>
        <location evidence="1">Cell inner membrane</location>
        <topology evidence="1">Peripheral membrane protein</topology>
        <orientation evidence="1">Cytoplasmic side</orientation>
    </subcellularLocation>
</comment>
<keyword evidence="1" id="KW-0378">Hydrolase</keyword>
<dbReference type="SUPFAM" id="SSF56655">
    <property type="entry name" value="Carbohydrate phosphatase"/>
    <property type="match status" value="1"/>
</dbReference>
<evidence type="ECO:0000256" key="2">
    <source>
        <dbReference type="PIRSR" id="PIRSR600760-2"/>
    </source>
</evidence>
<dbReference type="EMBL" id="PIPI01000002">
    <property type="protein sequence ID" value="RUO20563.1"/>
    <property type="molecule type" value="Genomic_DNA"/>
</dbReference>
<feature type="binding site" evidence="1">
    <location>
        <position position="73"/>
    </location>
    <ligand>
        <name>substrate</name>
    </ligand>
</feature>
<comment type="cofactor">
    <cofactor evidence="1 2">
        <name>Mg(2+)</name>
        <dbReference type="ChEBI" id="CHEBI:18420"/>
    </cofactor>
</comment>
<name>A0A432VVH8_9GAMM</name>
<dbReference type="GO" id="GO:0050427">
    <property type="term" value="P:3'-phosphoadenosine 5'-phosphosulfate metabolic process"/>
    <property type="evidence" value="ECO:0007669"/>
    <property type="project" value="TreeGrafter"/>
</dbReference>
<feature type="binding site" evidence="1">
    <location>
        <position position="95"/>
    </location>
    <ligand>
        <name>Mg(2+)</name>
        <dbReference type="ChEBI" id="CHEBI:18420"/>
        <label>2</label>
    </ligand>
</feature>
<dbReference type="PANTHER" id="PTHR43028">
    <property type="entry name" value="3'(2'),5'-BISPHOSPHATE NUCLEOTIDASE 1"/>
    <property type="match status" value="1"/>
</dbReference>
<feature type="binding site" evidence="2">
    <location>
        <position position="221"/>
    </location>
    <ligand>
        <name>Mg(2+)</name>
        <dbReference type="ChEBI" id="CHEBI:18420"/>
        <label>1</label>
        <note>catalytic</note>
    </ligand>
</feature>
<feature type="binding site" evidence="1">
    <location>
        <position position="94"/>
    </location>
    <ligand>
        <name>Mg(2+)</name>
        <dbReference type="ChEBI" id="CHEBI:18420"/>
        <label>1</label>
    </ligand>
</feature>
<dbReference type="Gene3D" id="3.30.540.10">
    <property type="entry name" value="Fructose-1,6-Bisphosphatase, subunit A, domain 1"/>
    <property type="match status" value="1"/>
</dbReference>
<reference evidence="3 4" key="1">
    <citation type="journal article" date="2011" name="Front. Microbiol.">
        <title>Genomic signatures of strain selection and enhancement in Bacillus atrophaeus var. globigii, a historical biowarfare simulant.</title>
        <authorList>
            <person name="Gibbons H.S."/>
            <person name="Broomall S.M."/>
            <person name="McNew L.A."/>
            <person name="Daligault H."/>
            <person name="Chapman C."/>
            <person name="Bruce D."/>
            <person name="Karavis M."/>
            <person name="Krepps M."/>
            <person name="McGregor P.A."/>
            <person name="Hong C."/>
            <person name="Park K.H."/>
            <person name="Akmal A."/>
            <person name="Feldman A."/>
            <person name="Lin J.S."/>
            <person name="Chang W.E."/>
            <person name="Higgs B.W."/>
            <person name="Demirev P."/>
            <person name="Lindquist J."/>
            <person name="Liem A."/>
            <person name="Fochler E."/>
            <person name="Read T.D."/>
            <person name="Tapia R."/>
            <person name="Johnson S."/>
            <person name="Bishop-Lilly K.A."/>
            <person name="Detter C."/>
            <person name="Han C."/>
            <person name="Sozhamannan S."/>
            <person name="Rosenzweig C.N."/>
            <person name="Skowronski E.W."/>
        </authorList>
    </citation>
    <scope>NUCLEOTIDE SEQUENCE [LARGE SCALE GENOMIC DNA]</scope>
    <source>
        <strain evidence="3 4">AK5</strain>
    </source>
</reference>
<keyword evidence="4" id="KW-1185">Reference proteome</keyword>
<comment type="catalytic activity">
    <reaction evidence="1">
        <text>adenosine 3',5'-bisphosphate + H2O = AMP + phosphate</text>
        <dbReference type="Rhea" id="RHEA:10040"/>
        <dbReference type="ChEBI" id="CHEBI:15377"/>
        <dbReference type="ChEBI" id="CHEBI:43474"/>
        <dbReference type="ChEBI" id="CHEBI:58343"/>
        <dbReference type="ChEBI" id="CHEBI:456215"/>
        <dbReference type="EC" id="3.1.3.7"/>
    </reaction>
</comment>
<feature type="binding site" evidence="1">
    <location>
        <position position="221"/>
    </location>
    <ligand>
        <name>Mg(2+)</name>
        <dbReference type="ChEBI" id="CHEBI:18420"/>
        <label>2</label>
    </ligand>
</feature>
<dbReference type="InterPro" id="IPR006240">
    <property type="entry name" value="CysQ"/>
</dbReference>
<keyword evidence="1" id="KW-0997">Cell inner membrane</keyword>
<feature type="binding site" evidence="2">
    <location>
        <position position="92"/>
    </location>
    <ligand>
        <name>Mg(2+)</name>
        <dbReference type="ChEBI" id="CHEBI:18420"/>
        <label>1</label>
        <note>catalytic</note>
    </ligand>
</feature>
<feature type="binding site" evidence="2">
    <location>
        <position position="95"/>
    </location>
    <ligand>
        <name>Mg(2+)</name>
        <dbReference type="ChEBI" id="CHEBI:18420"/>
        <label>1</label>
        <note>catalytic</note>
    </ligand>
</feature>
<feature type="binding site" evidence="1">
    <location>
        <position position="73"/>
    </location>
    <ligand>
        <name>Mg(2+)</name>
        <dbReference type="ChEBI" id="CHEBI:18420"/>
        <label>1</label>
    </ligand>
</feature>
<accession>A0A432VVH8</accession>
<keyword evidence="1" id="KW-1003">Cell membrane</keyword>
<feature type="binding site" evidence="2">
    <location>
        <position position="73"/>
    </location>
    <ligand>
        <name>Mg(2+)</name>
        <dbReference type="ChEBI" id="CHEBI:18420"/>
        <label>1</label>
        <note>catalytic</note>
    </ligand>
</feature>
<dbReference type="GO" id="GO:0005886">
    <property type="term" value="C:plasma membrane"/>
    <property type="evidence" value="ECO:0007669"/>
    <property type="project" value="UniProtKB-SubCell"/>
</dbReference>
<dbReference type="OrthoDB" id="9785695at2"/>
<gene>
    <name evidence="1 3" type="primary">cysQ</name>
    <name evidence="3" type="ORF">CWE06_04420</name>
</gene>